<dbReference type="FunFam" id="3.20.20.140:FF:000174">
    <property type="entry name" value="Dihydropyrimidinase-related protein 2"/>
    <property type="match status" value="1"/>
</dbReference>
<comment type="caution">
    <text evidence="11">The sequence shown here is derived from an EMBL/GenBank/DDBJ whole genome shotgun (WGS) entry which is preliminary data.</text>
</comment>
<dbReference type="GO" id="GO:0004038">
    <property type="term" value="F:allantoinase activity"/>
    <property type="evidence" value="ECO:0007669"/>
    <property type="project" value="UniProtKB-EC"/>
</dbReference>
<reference evidence="11" key="1">
    <citation type="submission" date="2019-08" db="EMBL/GenBank/DDBJ databases">
        <authorList>
            <person name="Kucharzyk K."/>
            <person name="Murdoch R.W."/>
            <person name="Higgins S."/>
            <person name="Loffler F."/>
        </authorList>
    </citation>
    <scope>NUCLEOTIDE SEQUENCE</scope>
</reference>
<sequence>MVPCTSLRLQLGGMNVFNLVIKNGKVVTADKIIEASLGINNGKIAAIIEAGTEIQAEKVIDAKGNYVFPGAIDTHAHLNDPGYLWREDYAHGTAAAGVGGFTTIIDMPLQNEPAMTDGQILDKKLEGVSPNAYVDFCFWGGLVDYNLNQLKELDEKGCVAFKSFIGPVSPDYVSLTIGQAKEAMEICKEFDGRAGFHCEDYSLIKWEEARAKRKDTNDWQDFLDSRPVIAELIATQNIIDLAKEVGAKVHICHVSHPRVAEIIRQAQNEGVDVTAETCGHYLTFTDQDVVKNGSLFKCAPPLRDAAAVEGMWEYVSNGTLSAIASDHSPCELSEKSEEKHGVFGAWGGISGIQNVMQVVFSEGVVKRGYCPTLLARSLSEGPAKAFGIFGKKGAIQVGFDADLVILDPEKEWEITPESLYYVNPISAFVGLKGKGLPVCTLVRGEVVAQDGQLVGQKGHGQYVRKIK</sequence>
<accession>A0A644TYH4</accession>
<dbReference type="NCBIfam" id="TIGR03178">
    <property type="entry name" value="allantoinase"/>
    <property type="match status" value="1"/>
</dbReference>
<evidence type="ECO:0000256" key="9">
    <source>
        <dbReference type="ARBA" id="ARBA00022833"/>
    </source>
</evidence>
<dbReference type="GO" id="GO:0000256">
    <property type="term" value="P:allantoin catabolic process"/>
    <property type="evidence" value="ECO:0007669"/>
    <property type="project" value="InterPro"/>
</dbReference>
<keyword evidence="8 11" id="KW-0378">Hydrolase</keyword>
<dbReference type="InterPro" id="IPR006680">
    <property type="entry name" value="Amidohydro-rel"/>
</dbReference>
<evidence type="ECO:0000256" key="1">
    <source>
        <dbReference type="ARBA" id="ARBA00001947"/>
    </source>
</evidence>
<dbReference type="GO" id="GO:0008270">
    <property type="term" value="F:zinc ion binding"/>
    <property type="evidence" value="ECO:0007669"/>
    <property type="project" value="InterPro"/>
</dbReference>
<evidence type="ECO:0000256" key="4">
    <source>
        <dbReference type="ARBA" id="ARBA00010368"/>
    </source>
</evidence>
<keyword evidence="9" id="KW-0862">Zinc</keyword>
<dbReference type="Gene3D" id="3.20.20.140">
    <property type="entry name" value="Metal-dependent hydrolases"/>
    <property type="match status" value="1"/>
</dbReference>
<evidence type="ECO:0000313" key="11">
    <source>
        <dbReference type="EMBL" id="MPL71689.1"/>
    </source>
</evidence>
<organism evidence="11">
    <name type="scientific">bioreactor metagenome</name>
    <dbReference type="NCBI Taxonomy" id="1076179"/>
    <lineage>
        <taxon>unclassified sequences</taxon>
        <taxon>metagenomes</taxon>
        <taxon>ecological metagenomes</taxon>
    </lineage>
</organism>
<dbReference type="AlphaFoldDB" id="A0A644TYH4"/>
<dbReference type="PANTHER" id="PTHR43668:SF2">
    <property type="entry name" value="ALLANTOINASE"/>
    <property type="match status" value="1"/>
</dbReference>
<protein>
    <recommendedName>
        <fullName evidence="6">allantoinase</fullName>
        <ecNumber evidence="6">3.5.2.5</ecNumber>
    </recommendedName>
</protein>
<dbReference type="InterPro" id="IPR011059">
    <property type="entry name" value="Metal-dep_hydrolase_composite"/>
</dbReference>
<evidence type="ECO:0000256" key="3">
    <source>
        <dbReference type="ARBA" id="ARBA00008829"/>
    </source>
</evidence>
<evidence type="ECO:0000256" key="7">
    <source>
        <dbReference type="ARBA" id="ARBA00022723"/>
    </source>
</evidence>
<comment type="similarity">
    <text evidence="4">Belongs to the metallo-dependent hydrolases superfamily. Allantoinase family.</text>
</comment>
<evidence type="ECO:0000256" key="6">
    <source>
        <dbReference type="ARBA" id="ARBA00012863"/>
    </source>
</evidence>
<proteinExistence type="inferred from homology"/>
<dbReference type="SUPFAM" id="SSF51338">
    <property type="entry name" value="Composite domain of metallo-dependent hydrolases"/>
    <property type="match status" value="1"/>
</dbReference>
<evidence type="ECO:0000256" key="5">
    <source>
        <dbReference type="ARBA" id="ARBA00011881"/>
    </source>
</evidence>
<dbReference type="GO" id="GO:0005737">
    <property type="term" value="C:cytoplasm"/>
    <property type="evidence" value="ECO:0007669"/>
    <property type="project" value="TreeGrafter"/>
</dbReference>
<dbReference type="EMBL" id="VSSQ01000061">
    <property type="protein sequence ID" value="MPL71689.1"/>
    <property type="molecule type" value="Genomic_DNA"/>
</dbReference>
<dbReference type="EC" id="3.5.2.5" evidence="6"/>
<dbReference type="Pfam" id="PF01979">
    <property type="entry name" value="Amidohydro_1"/>
    <property type="match status" value="1"/>
</dbReference>
<keyword evidence="7" id="KW-0479">Metal-binding</keyword>
<dbReference type="GO" id="GO:0006145">
    <property type="term" value="P:purine nucleobase catabolic process"/>
    <property type="evidence" value="ECO:0007669"/>
    <property type="project" value="TreeGrafter"/>
</dbReference>
<dbReference type="PANTHER" id="PTHR43668">
    <property type="entry name" value="ALLANTOINASE"/>
    <property type="match status" value="1"/>
</dbReference>
<evidence type="ECO:0000259" key="10">
    <source>
        <dbReference type="Pfam" id="PF01979"/>
    </source>
</evidence>
<evidence type="ECO:0000256" key="2">
    <source>
        <dbReference type="ARBA" id="ARBA00004968"/>
    </source>
</evidence>
<dbReference type="CDD" id="cd01315">
    <property type="entry name" value="L-HYD_ALN"/>
    <property type="match status" value="1"/>
</dbReference>
<dbReference type="InterPro" id="IPR050138">
    <property type="entry name" value="DHOase/Allantoinase_Hydrolase"/>
</dbReference>
<comment type="subunit">
    <text evidence="5">Homotetramer.</text>
</comment>
<comment type="similarity">
    <text evidence="3">Belongs to the metallo-dependent hydrolases superfamily. Hydantoinase/dihydropyrimidinase family.</text>
</comment>
<comment type="pathway">
    <text evidence="2">Nitrogen metabolism; (S)-allantoin degradation; allantoate from (S)-allantoin: step 1/1.</text>
</comment>
<comment type="cofactor">
    <cofactor evidence="1">
        <name>Zn(2+)</name>
        <dbReference type="ChEBI" id="CHEBI:29105"/>
    </cofactor>
</comment>
<dbReference type="Gene3D" id="2.30.40.10">
    <property type="entry name" value="Urease, subunit C, domain 1"/>
    <property type="match status" value="1"/>
</dbReference>
<dbReference type="SUPFAM" id="SSF51556">
    <property type="entry name" value="Metallo-dependent hydrolases"/>
    <property type="match status" value="1"/>
</dbReference>
<dbReference type="InterPro" id="IPR017593">
    <property type="entry name" value="Allantoinase"/>
</dbReference>
<evidence type="ECO:0000256" key="8">
    <source>
        <dbReference type="ARBA" id="ARBA00022801"/>
    </source>
</evidence>
<name>A0A644TYH4_9ZZZZ</name>
<feature type="domain" description="Amidohydrolase-related" evidence="10">
    <location>
        <begin position="66"/>
        <end position="447"/>
    </location>
</feature>
<dbReference type="InterPro" id="IPR032466">
    <property type="entry name" value="Metal_Hydrolase"/>
</dbReference>
<dbReference type="GO" id="GO:0050897">
    <property type="term" value="F:cobalt ion binding"/>
    <property type="evidence" value="ECO:0007669"/>
    <property type="project" value="InterPro"/>
</dbReference>
<gene>
    <name evidence="11" type="primary">allB_3</name>
    <name evidence="11" type="ORF">SDC9_17467</name>
</gene>